<dbReference type="InterPro" id="IPR035472">
    <property type="entry name" value="RpiR-like_SIS"/>
</dbReference>
<dbReference type="GO" id="GO:0003677">
    <property type="term" value="F:DNA binding"/>
    <property type="evidence" value="ECO:0007669"/>
    <property type="project" value="UniProtKB-KW"/>
</dbReference>
<dbReference type="InterPro" id="IPR009057">
    <property type="entry name" value="Homeodomain-like_sf"/>
</dbReference>
<dbReference type="GO" id="GO:1901135">
    <property type="term" value="P:carbohydrate derivative metabolic process"/>
    <property type="evidence" value="ECO:0007669"/>
    <property type="project" value="InterPro"/>
</dbReference>
<dbReference type="GO" id="GO:0003700">
    <property type="term" value="F:DNA-binding transcription factor activity"/>
    <property type="evidence" value="ECO:0007669"/>
    <property type="project" value="InterPro"/>
</dbReference>
<dbReference type="PANTHER" id="PTHR30514:SF10">
    <property type="entry name" value="MURR_RPIR FAMILY TRANSCRIPTIONAL REGULATOR"/>
    <property type="match status" value="1"/>
</dbReference>
<dbReference type="PROSITE" id="PS51071">
    <property type="entry name" value="HTH_RPIR"/>
    <property type="match status" value="1"/>
</dbReference>
<dbReference type="InterPro" id="IPR036388">
    <property type="entry name" value="WH-like_DNA-bd_sf"/>
</dbReference>
<dbReference type="InterPro" id="IPR000281">
    <property type="entry name" value="HTH_RpiR"/>
</dbReference>
<dbReference type="Pfam" id="PF01418">
    <property type="entry name" value="HTH_6"/>
    <property type="match status" value="1"/>
</dbReference>
<evidence type="ECO:0000313" key="6">
    <source>
        <dbReference type="Proteomes" id="UP000182764"/>
    </source>
</evidence>
<dbReference type="GO" id="GO:0097367">
    <property type="term" value="F:carbohydrate derivative binding"/>
    <property type="evidence" value="ECO:0007669"/>
    <property type="project" value="InterPro"/>
</dbReference>
<dbReference type="EMBL" id="FOBM01000004">
    <property type="protein sequence ID" value="SEM16178.1"/>
    <property type="molecule type" value="Genomic_DNA"/>
</dbReference>
<keyword evidence="3" id="KW-0804">Transcription</keyword>
<evidence type="ECO:0000313" key="5">
    <source>
        <dbReference type="EMBL" id="SEM16178.1"/>
    </source>
</evidence>
<evidence type="ECO:0000256" key="2">
    <source>
        <dbReference type="ARBA" id="ARBA00023125"/>
    </source>
</evidence>
<name>A0A1H7W5A3_9STRE</name>
<sequence length="288" mass="33343">MKMIQRLQLLEHLTPTEQILVDYLKENPEEFIALKPREVSDKLFISVSTIYRLINKLGLRGVNDLKLLLRTDLQQGQNHQVSDIDFPILETDTHYEVMLRLKEVYERTIEDTLGLADPETLISAVEKMSKANIIDIYTSSANLYFAENFQFQMQEINQLVMVPKDDYIKSLTATNSDSSHLAFVISFGGRGSSMEAFCKILKKNQVPIILLTSTQGNPLTAYADDIIYMASSENHYNKMSSFSTRMTLLYLLDSLYSLYFQLNYDQNLAFKLEAYERMTKTKKEYKTW</sequence>
<dbReference type="Gene3D" id="1.10.10.10">
    <property type="entry name" value="Winged helix-like DNA-binding domain superfamily/Winged helix DNA-binding domain"/>
    <property type="match status" value="1"/>
</dbReference>
<accession>A0A1H7W5A3</accession>
<organism evidence="5 6">
    <name type="scientific">Streptococcus gallolyticus</name>
    <dbReference type="NCBI Taxonomy" id="315405"/>
    <lineage>
        <taxon>Bacteria</taxon>
        <taxon>Bacillati</taxon>
        <taxon>Bacillota</taxon>
        <taxon>Bacilli</taxon>
        <taxon>Lactobacillales</taxon>
        <taxon>Streptococcaceae</taxon>
        <taxon>Streptococcus</taxon>
    </lineage>
</organism>
<gene>
    <name evidence="5" type="ORF">SAMN04487839_10418</name>
</gene>
<proteinExistence type="predicted"/>
<evidence type="ECO:0000259" key="4">
    <source>
        <dbReference type="PROSITE" id="PS51071"/>
    </source>
</evidence>
<dbReference type="AlphaFoldDB" id="A0A1H7W5A3"/>
<dbReference type="CDD" id="cd05013">
    <property type="entry name" value="SIS_RpiR"/>
    <property type="match status" value="1"/>
</dbReference>
<keyword evidence="1" id="KW-0805">Transcription regulation</keyword>
<dbReference type="SUPFAM" id="SSF53697">
    <property type="entry name" value="SIS domain"/>
    <property type="match status" value="1"/>
</dbReference>
<dbReference type="PANTHER" id="PTHR30514">
    <property type="entry name" value="GLUCOKINASE"/>
    <property type="match status" value="1"/>
</dbReference>
<dbReference type="InterPro" id="IPR046348">
    <property type="entry name" value="SIS_dom_sf"/>
</dbReference>
<dbReference type="Gene3D" id="3.40.50.10490">
    <property type="entry name" value="Glucose-6-phosphate isomerase like protein, domain 1"/>
    <property type="match status" value="1"/>
</dbReference>
<dbReference type="Proteomes" id="UP000182764">
    <property type="component" value="Unassembled WGS sequence"/>
</dbReference>
<evidence type="ECO:0000256" key="1">
    <source>
        <dbReference type="ARBA" id="ARBA00023015"/>
    </source>
</evidence>
<protein>
    <submittedName>
        <fullName evidence="5">Transcriptional regulator, RpiR family</fullName>
    </submittedName>
</protein>
<evidence type="ECO:0000256" key="3">
    <source>
        <dbReference type="ARBA" id="ARBA00023163"/>
    </source>
</evidence>
<keyword evidence="2" id="KW-0238">DNA-binding</keyword>
<dbReference type="InterPro" id="IPR001347">
    <property type="entry name" value="SIS_dom"/>
</dbReference>
<dbReference type="InterPro" id="IPR047640">
    <property type="entry name" value="RpiR-like"/>
</dbReference>
<dbReference type="Pfam" id="PF01380">
    <property type="entry name" value="SIS"/>
    <property type="match status" value="1"/>
</dbReference>
<dbReference type="SUPFAM" id="SSF46689">
    <property type="entry name" value="Homeodomain-like"/>
    <property type="match status" value="1"/>
</dbReference>
<dbReference type="RefSeq" id="WP_074596256.1">
    <property type="nucleotide sequence ID" value="NZ_FOBM01000004.1"/>
</dbReference>
<reference evidence="5 6" key="1">
    <citation type="submission" date="2016-10" db="EMBL/GenBank/DDBJ databases">
        <authorList>
            <person name="de Groot N.N."/>
        </authorList>
    </citation>
    <scope>NUCLEOTIDE SEQUENCE [LARGE SCALE GENOMIC DNA]</scope>
    <source>
        <strain evidence="5 6">VTM1R29</strain>
    </source>
</reference>
<feature type="domain" description="HTH rpiR-type" evidence="4">
    <location>
        <begin position="1"/>
        <end position="76"/>
    </location>
</feature>